<dbReference type="InterPro" id="IPR011051">
    <property type="entry name" value="RmlC_Cupin_sf"/>
</dbReference>
<dbReference type="PIRSF" id="PIRSF019307">
    <property type="entry name" value="UCP019307"/>
    <property type="match status" value="1"/>
</dbReference>
<dbReference type="CDD" id="cd02219">
    <property type="entry name" value="cupin_YjlB-like"/>
    <property type="match status" value="1"/>
</dbReference>
<protein>
    <recommendedName>
        <fullName evidence="4">Cupin domain-containing protein</fullName>
    </recommendedName>
</protein>
<name>A0ABY7TCL1_9SPHI</name>
<dbReference type="EMBL" id="CP117167">
    <property type="protein sequence ID" value="WCT13448.1"/>
    <property type="molecule type" value="Genomic_DNA"/>
</dbReference>
<evidence type="ECO:0000256" key="1">
    <source>
        <dbReference type="SAM" id="MobiDB-lite"/>
    </source>
</evidence>
<dbReference type="Gene3D" id="2.60.120.10">
    <property type="entry name" value="Jelly Rolls"/>
    <property type="match status" value="1"/>
</dbReference>
<dbReference type="Proteomes" id="UP001216139">
    <property type="component" value="Chromosome"/>
</dbReference>
<dbReference type="SUPFAM" id="SSF51182">
    <property type="entry name" value="RmlC-like cupins"/>
    <property type="match status" value="1"/>
</dbReference>
<evidence type="ECO:0000313" key="2">
    <source>
        <dbReference type="EMBL" id="WCT13448.1"/>
    </source>
</evidence>
<evidence type="ECO:0008006" key="4">
    <source>
        <dbReference type="Google" id="ProtNLM"/>
    </source>
</evidence>
<keyword evidence="3" id="KW-1185">Reference proteome</keyword>
<dbReference type="InterPro" id="IPR014710">
    <property type="entry name" value="RmlC-like_jellyroll"/>
</dbReference>
<sequence length="167" mass="18204">MVQEILVKDDGTFPGNSLPALHYKGALDVPLLLPATYVSKLFKKYGWSNSWDAGIFTHHHYHSITHEVLGIYSGRANIQLGGDNGPKLLLEKGDVLVIPAGVAHKNLDDENALSVIGAYPDGRDYDMKYGKPGERPEADDNIIAIPLPESDPLSGAAGELTKRWTNE</sequence>
<dbReference type="InterPro" id="IPR014500">
    <property type="entry name" value="UCP019307_cupin"/>
</dbReference>
<reference evidence="2 3" key="1">
    <citation type="submission" date="2023-02" db="EMBL/GenBank/DDBJ databases">
        <title>Genome sequence of Mucilaginibacter jinjuensis strain KACC 16571.</title>
        <authorList>
            <person name="Kim S."/>
            <person name="Heo J."/>
            <person name="Kwon S.-W."/>
        </authorList>
    </citation>
    <scope>NUCLEOTIDE SEQUENCE [LARGE SCALE GENOMIC DNA]</scope>
    <source>
        <strain evidence="2 3">KACC 16571</strain>
    </source>
</reference>
<gene>
    <name evidence="2" type="ORF">PQO05_05810</name>
</gene>
<proteinExistence type="predicted"/>
<dbReference type="RefSeq" id="WP_273631739.1">
    <property type="nucleotide sequence ID" value="NZ_CP117167.1"/>
</dbReference>
<accession>A0ABY7TCL1</accession>
<dbReference type="PANTHER" id="PTHR36448:SF2">
    <property type="entry name" value="CUPIN TYPE-1 DOMAIN-CONTAINING PROTEIN"/>
    <property type="match status" value="1"/>
</dbReference>
<feature type="region of interest" description="Disordered" evidence="1">
    <location>
        <begin position="145"/>
        <end position="167"/>
    </location>
</feature>
<dbReference type="InterPro" id="IPR047121">
    <property type="entry name" value="YjiB-like"/>
</dbReference>
<dbReference type="PANTHER" id="PTHR36448">
    <property type="entry name" value="BLR7373 PROTEIN"/>
    <property type="match status" value="1"/>
</dbReference>
<evidence type="ECO:0000313" key="3">
    <source>
        <dbReference type="Proteomes" id="UP001216139"/>
    </source>
</evidence>
<organism evidence="2 3">
    <name type="scientific">Mucilaginibacter jinjuensis</name>
    <dbReference type="NCBI Taxonomy" id="1176721"/>
    <lineage>
        <taxon>Bacteria</taxon>
        <taxon>Pseudomonadati</taxon>
        <taxon>Bacteroidota</taxon>
        <taxon>Sphingobacteriia</taxon>
        <taxon>Sphingobacteriales</taxon>
        <taxon>Sphingobacteriaceae</taxon>
        <taxon>Mucilaginibacter</taxon>
    </lineage>
</organism>